<evidence type="ECO:0000256" key="3">
    <source>
        <dbReference type="ARBA" id="ARBA00022692"/>
    </source>
</evidence>
<proteinExistence type="inferred from homology"/>
<dbReference type="Pfam" id="PF12704">
    <property type="entry name" value="MacB_PCD"/>
    <property type="match status" value="1"/>
</dbReference>
<dbReference type="InterPro" id="IPR025857">
    <property type="entry name" value="MacB_PCD"/>
</dbReference>
<keyword evidence="4 7" id="KW-1133">Transmembrane helix</keyword>
<dbReference type="PANTHER" id="PTHR30572">
    <property type="entry name" value="MEMBRANE COMPONENT OF TRANSPORTER-RELATED"/>
    <property type="match status" value="1"/>
</dbReference>
<evidence type="ECO:0000259" key="8">
    <source>
        <dbReference type="Pfam" id="PF02687"/>
    </source>
</evidence>
<protein>
    <submittedName>
        <fullName evidence="10">ABC transporter permease</fullName>
    </submittedName>
</protein>
<feature type="transmembrane region" description="Helical" evidence="7">
    <location>
        <begin position="371"/>
        <end position="393"/>
    </location>
</feature>
<reference evidence="11" key="1">
    <citation type="journal article" date="2019" name="Int. J. Syst. Evol. Microbiol.">
        <title>The Global Catalogue of Microorganisms (GCM) 10K type strain sequencing project: providing services to taxonomists for standard genome sequencing and annotation.</title>
        <authorList>
            <consortium name="The Broad Institute Genomics Platform"/>
            <consortium name="The Broad Institute Genome Sequencing Center for Infectious Disease"/>
            <person name="Wu L."/>
            <person name="Ma J."/>
        </authorList>
    </citation>
    <scope>NUCLEOTIDE SEQUENCE [LARGE SCALE GENOMIC DNA]</scope>
    <source>
        <strain evidence="11">JCM 16117</strain>
    </source>
</reference>
<gene>
    <name evidence="10" type="ORF">GCM10009851_19480</name>
</gene>
<evidence type="ECO:0000256" key="1">
    <source>
        <dbReference type="ARBA" id="ARBA00004651"/>
    </source>
</evidence>
<feature type="domain" description="MacB-like periplasmic core" evidence="9">
    <location>
        <begin position="21"/>
        <end position="249"/>
    </location>
</feature>
<evidence type="ECO:0000256" key="6">
    <source>
        <dbReference type="ARBA" id="ARBA00038076"/>
    </source>
</evidence>
<comment type="subcellular location">
    <subcellularLocation>
        <location evidence="1">Cell membrane</location>
        <topology evidence="1">Multi-pass membrane protein</topology>
    </subcellularLocation>
</comment>
<dbReference type="InterPro" id="IPR003838">
    <property type="entry name" value="ABC3_permease_C"/>
</dbReference>
<feature type="transmembrane region" description="Helical" evidence="7">
    <location>
        <begin position="286"/>
        <end position="311"/>
    </location>
</feature>
<keyword evidence="11" id="KW-1185">Reference proteome</keyword>
<evidence type="ECO:0000256" key="4">
    <source>
        <dbReference type="ARBA" id="ARBA00022989"/>
    </source>
</evidence>
<feature type="transmembrane region" description="Helical" evidence="7">
    <location>
        <begin position="339"/>
        <end position="365"/>
    </location>
</feature>
<evidence type="ECO:0000256" key="7">
    <source>
        <dbReference type="SAM" id="Phobius"/>
    </source>
</evidence>
<feature type="domain" description="ABC3 transporter permease C-terminal" evidence="8">
    <location>
        <begin position="291"/>
        <end position="402"/>
    </location>
</feature>
<keyword evidence="3 7" id="KW-0812">Transmembrane</keyword>
<name>A0ABP5QJ65_9MICO</name>
<dbReference type="Pfam" id="PF02687">
    <property type="entry name" value="FtsX"/>
    <property type="match status" value="1"/>
</dbReference>
<evidence type="ECO:0000256" key="2">
    <source>
        <dbReference type="ARBA" id="ARBA00022475"/>
    </source>
</evidence>
<comment type="caution">
    <text evidence="10">The sequence shown here is derived from an EMBL/GenBank/DDBJ whole genome shotgun (WGS) entry which is preliminary data.</text>
</comment>
<evidence type="ECO:0000256" key="5">
    <source>
        <dbReference type="ARBA" id="ARBA00023136"/>
    </source>
</evidence>
<evidence type="ECO:0000259" key="9">
    <source>
        <dbReference type="Pfam" id="PF12704"/>
    </source>
</evidence>
<accession>A0ABP5QJ65</accession>
<dbReference type="EMBL" id="BAAAQY010000005">
    <property type="protein sequence ID" value="GAA2234566.1"/>
    <property type="molecule type" value="Genomic_DNA"/>
</dbReference>
<sequence length="410" mass="41303">MNWTETLGTSWAAVRSHGLRSLLTVLGILIGIAAVIMTVGLGLGTQKDVSEQISSLGSNLLIVSPGSSTDSSGVRGGFGTGSTLTAADAAALASTVNAPDVAGVAAEKTTSLSLEANDTNWTTSVTGTTQSWLDVRSRELSAGSFITEDDELSSAAVTVLGSETATELFGTTNVVGQSVTIDGRTFEIVGVLASAGSDSSSNLDDIAIVPLSTAANQLIGGTDSSSVSTIYVKAASDTQLAAAYQEVESVLLNLHAITDADSADFTISSQNALVDTATSIYQTLTVLLTGIAGLSLLVGGIGVMNIMLVSVTERTREIGLRKALGAPPWAIRRQFLAEAAILGLTGGVLGALLGIGAALVLPGVIGSSIVISPAAVGVSIGVAIAIGLVFGVYPATRAARLAPIDALRSE</sequence>
<feature type="transmembrane region" description="Helical" evidence="7">
    <location>
        <begin position="21"/>
        <end position="43"/>
    </location>
</feature>
<evidence type="ECO:0000313" key="10">
    <source>
        <dbReference type="EMBL" id="GAA2234566.1"/>
    </source>
</evidence>
<keyword evidence="5 7" id="KW-0472">Membrane</keyword>
<dbReference type="PANTHER" id="PTHR30572:SF4">
    <property type="entry name" value="ABC TRANSPORTER PERMEASE YTRF"/>
    <property type="match status" value="1"/>
</dbReference>
<comment type="similarity">
    <text evidence="6">Belongs to the ABC-4 integral membrane protein family.</text>
</comment>
<organism evidence="10 11">
    <name type="scientific">Herbiconiux moechotypicola</name>
    <dbReference type="NCBI Taxonomy" id="637393"/>
    <lineage>
        <taxon>Bacteria</taxon>
        <taxon>Bacillati</taxon>
        <taxon>Actinomycetota</taxon>
        <taxon>Actinomycetes</taxon>
        <taxon>Micrococcales</taxon>
        <taxon>Microbacteriaceae</taxon>
        <taxon>Herbiconiux</taxon>
    </lineage>
</organism>
<dbReference type="RefSeq" id="WP_259479427.1">
    <property type="nucleotide sequence ID" value="NZ_BAAAQY010000005.1"/>
</dbReference>
<evidence type="ECO:0000313" key="11">
    <source>
        <dbReference type="Proteomes" id="UP001500929"/>
    </source>
</evidence>
<keyword evidence="2" id="KW-1003">Cell membrane</keyword>
<dbReference type="InterPro" id="IPR050250">
    <property type="entry name" value="Macrolide_Exporter_MacB"/>
</dbReference>
<dbReference type="Proteomes" id="UP001500929">
    <property type="component" value="Unassembled WGS sequence"/>
</dbReference>